<feature type="transmembrane region" description="Helical" evidence="1">
    <location>
        <begin position="390"/>
        <end position="408"/>
    </location>
</feature>
<dbReference type="PANTHER" id="PTHR35342:SF5">
    <property type="entry name" value="TRICARBOXYLIC TRANSPORT PROTEIN"/>
    <property type="match status" value="1"/>
</dbReference>
<feature type="domain" description="DUF112" evidence="2">
    <location>
        <begin position="17"/>
        <end position="439"/>
    </location>
</feature>
<accession>A0A2W0H5L4</accession>
<sequence length="502" mass="52817">MDLMIHGFGQAFQFNILILIILGVLAGIMIGSLPGLTATMGVALFLPISLGMDAVGGIVLLIAVYFGSIYGGSIAAILLNTPGTPASAATALDGYPMTQAGYAGKALAIAAIASGAGGLISTLMLTLISPQLSTVALNFSAPESFALALFGLSIISSISGKSVLKGLTVGVFGLIIATVGMDPMTSYPRFTFDQPTLLSGISFIPVMIGLFAVAEALYQIEKHLKVQERTKNVVANYLLPKFRELKVIWISVIRSSFIGTFIGSVPGAGADIAAFVSYNEAKRFSKKEEKDSFGKGNPKGIASAEAANNGVTGGAMVPLLTLGIPGDAVAAVLLGALMIHGMNPGPMLFVENAEMVYTLFAGMFLAAILVVIFGLLGVRLFTKVLLVPKRVLLPTIIVLSIVGAYAISNNYFDVYVMLVFGIIGYFMKKYGFPASPLVLALILGPMAESEMRRSLVMSEGSYAIFMTRPIAATLIVLAVLSMIAPIVFRYLKHRKESKAADS</sequence>
<dbReference type="Pfam" id="PF01970">
    <property type="entry name" value="TctA"/>
    <property type="match status" value="1"/>
</dbReference>
<keyword evidence="4" id="KW-1185">Reference proteome</keyword>
<dbReference type="PANTHER" id="PTHR35342">
    <property type="entry name" value="TRICARBOXYLIC TRANSPORT PROTEIN"/>
    <property type="match status" value="1"/>
</dbReference>
<evidence type="ECO:0000313" key="3">
    <source>
        <dbReference type="EMBL" id="PYZ95916.1"/>
    </source>
</evidence>
<evidence type="ECO:0000259" key="2">
    <source>
        <dbReference type="Pfam" id="PF01970"/>
    </source>
</evidence>
<feature type="transmembrane region" description="Helical" evidence="1">
    <location>
        <begin position="106"/>
        <end position="129"/>
    </location>
</feature>
<dbReference type="AlphaFoldDB" id="A0A2W0H5L4"/>
<dbReference type="Proteomes" id="UP000248066">
    <property type="component" value="Unassembled WGS sequence"/>
</dbReference>
<name>A0A2W0H5L4_9BACI</name>
<feature type="transmembrane region" description="Helical" evidence="1">
    <location>
        <begin position="12"/>
        <end position="34"/>
    </location>
</feature>
<feature type="transmembrane region" description="Helical" evidence="1">
    <location>
        <begin position="359"/>
        <end position="378"/>
    </location>
</feature>
<feature type="transmembrane region" description="Helical" evidence="1">
    <location>
        <begin position="465"/>
        <end position="488"/>
    </location>
</feature>
<proteinExistence type="predicted"/>
<protein>
    <submittedName>
        <fullName evidence="3">C4-dicarboxylate ABC transporter permease</fullName>
    </submittedName>
</protein>
<dbReference type="OrthoDB" id="9781349at2"/>
<evidence type="ECO:0000256" key="1">
    <source>
        <dbReference type="SAM" id="Phobius"/>
    </source>
</evidence>
<feature type="transmembrane region" description="Helical" evidence="1">
    <location>
        <begin position="135"/>
        <end position="155"/>
    </location>
</feature>
<feature type="transmembrane region" description="Helical" evidence="1">
    <location>
        <begin position="162"/>
        <end position="181"/>
    </location>
</feature>
<keyword evidence="1" id="KW-0812">Transmembrane</keyword>
<gene>
    <name evidence="3" type="ORF">CR205_16185</name>
</gene>
<feature type="transmembrane region" description="Helical" evidence="1">
    <location>
        <begin position="319"/>
        <end position="339"/>
    </location>
</feature>
<reference evidence="3 4" key="1">
    <citation type="submission" date="2017-10" db="EMBL/GenBank/DDBJ databases">
        <title>Bacillus sp. nov., a halophilic bacterium isolated from a Yangshapao Lake.</title>
        <authorList>
            <person name="Wang H."/>
        </authorList>
    </citation>
    <scope>NUCLEOTIDE SEQUENCE [LARGE SCALE GENOMIC DNA]</scope>
    <source>
        <strain evidence="3 4">YSP-3</strain>
    </source>
</reference>
<dbReference type="EMBL" id="PDOF01000003">
    <property type="protein sequence ID" value="PYZ95916.1"/>
    <property type="molecule type" value="Genomic_DNA"/>
</dbReference>
<feature type="transmembrane region" description="Helical" evidence="1">
    <location>
        <begin position="54"/>
        <end position="79"/>
    </location>
</feature>
<dbReference type="RefSeq" id="WP_110521193.1">
    <property type="nucleotide sequence ID" value="NZ_PDOF01000003.1"/>
</dbReference>
<dbReference type="InterPro" id="IPR002823">
    <property type="entry name" value="DUF112_TM"/>
</dbReference>
<comment type="caution">
    <text evidence="3">The sequence shown here is derived from an EMBL/GenBank/DDBJ whole genome shotgun (WGS) entry which is preliminary data.</text>
</comment>
<keyword evidence="1" id="KW-0472">Membrane</keyword>
<evidence type="ECO:0000313" key="4">
    <source>
        <dbReference type="Proteomes" id="UP000248066"/>
    </source>
</evidence>
<keyword evidence="1" id="KW-1133">Transmembrane helix</keyword>
<feature type="transmembrane region" description="Helical" evidence="1">
    <location>
        <begin position="201"/>
        <end position="220"/>
    </location>
</feature>
<organism evidence="3 4">
    <name type="scientific">Alteribacter lacisalsi</name>
    <dbReference type="NCBI Taxonomy" id="2045244"/>
    <lineage>
        <taxon>Bacteria</taxon>
        <taxon>Bacillati</taxon>
        <taxon>Bacillota</taxon>
        <taxon>Bacilli</taxon>
        <taxon>Bacillales</taxon>
        <taxon>Bacillaceae</taxon>
        <taxon>Alteribacter</taxon>
    </lineage>
</organism>